<reference evidence="2 3" key="2">
    <citation type="submission" date="2019-01" db="EMBL/GenBank/DDBJ databases">
        <authorList>
            <person name="Li Y."/>
        </authorList>
    </citation>
    <scope>NUCLEOTIDE SEQUENCE [LARGE SCALE GENOMIC DNA]</scope>
    <source>
        <strain evidence="2 3">D19-10-3-21</strain>
    </source>
</reference>
<evidence type="ECO:0000313" key="3">
    <source>
        <dbReference type="Proteomes" id="UP000285295"/>
    </source>
</evidence>
<evidence type="ECO:0000313" key="2">
    <source>
        <dbReference type="EMBL" id="RWR31281.1"/>
    </source>
</evidence>
<gene>
    <name evidence="2" type="ORF">D2T31_04545</name>
</gene>
<comment type="caution">
    <text evidence="2">The sequence shown here is derived from an EMBL/GenBank/DDBJ whole genome shotgun (WGS) entry which is preliminary data.</text>
</comment>
<accession>A0A443KEK6</accession>
<protein>
    <submittedName>
        <fullName evidence="2">Uncharacterized protein</fullName>
    </submittedName>
</protein>
<sequence>MRILALLLSSFGVLLTLATFPAIYWLVVFACGMGTAGCRQSGTALFVEFILSHEAWMFWVPLATGLALVCLGWRMRVAIARGRGERE</sequence>
<name>A0A443KEK6_9RHOB</name>
<reference evidence="2 3" key="1">
    <citation type="submission" date="2019-01" db="EMBL/GenBank/DDBJ databases">
        <title>Sinorhodobacter populi sp. nov. isolated from the symptomatic bark tissue of Populus euramericana canker.</title>
        <authorList>
            <person name="Xu G."/>
        </authorList>
    </citation>
    <scope>NUCLEOTIDE SEQUENCE [LARGE SCALE GENOMIC DNA]</scope>
    <source>
        <strain evidence="2 3">D19-10-3-21</strain>
    </source>
</reference>
<proteinExistence type="predicted"/>
<keyword evidence="1" id="KW-0812">Transmembrane</keyword>
<dbReference type="EMBL" id="SAUX01000004">
    <property type="protein sequence ID" value="RWR31281.1"/>
    <property type="molecule type" value="Genomic_DNA"/>
</dbReference>
<dbReference type="RefSeq" id="WP_128181311.1">
    <property type="nucleotide sequence ID" value="NZ_SAUV01000003.1"/>
</dbReference>
<dbReference type="AlphaFoldDB" id="A0A443KEK6"/>
<feature type="transmembrane region" description="Helical" evidence="1">
    <location>
        <begin position="56"/>
        <end position="73"/>
    </location>
</feature>
<dbReference type="PROSITE" id="PS51257">
    <property type="entry name" value="PROKAR_LIPOPROTEIN"/>
    <property type="match status" value="1"/>
</dbReference>
<keyword evidence="1" id="KW-0472">Membrane</keyword>
<dbReference type="Proteomes" id="UP000285295">
    <property type="component" value="Unassembled WGS sequence"/>
</dbReference>
<keyword evidence="1" id="KW-1133">Transmembrane helix</keyword>
<organism evidence="2 3">
    <name type="scientific">Paenirhodobacter populi</name>
    <dbReference type="NCBI Taxonomy" id="2306993"/>
    <lineage>
        <taxon>Bacteria</taxon>
        <taxon>Pseudomonadati</taxon>
        <taxon>Pseudomonadota</taxon>
        <taxon>Alphaproteobacteria</taxon>
        <taxon>Rhodobacterales</taxon>
        <taxon>Rhodobacter group</taxon>
        <taxon>Paenirhodobacter</taxon>
    </lineage>
</organism>
<evidence type="ECO:0000256" key="1">
    <source>
        <dbReference type="SAM" id="Phobius"/>
    </source>
</evidence>